<evidence type="ECO:0000313" key="4">
    <source>
        <dbReference type="Proteomes" id="UP000018227"/>
    </source>
</evidence>
<proteinExistence type="predicted"/>
<dbReference type="Proteomes" id="UP000018227">
    <property type="component" value="Unassembled WGS sequence"/>
</dbReference>
<feature type="chain" id="PRO_5039637066" evidence="2">
    <location>
        <begin position="22"/>
        <end position="712"/>
    </location>
</feature>
<feature type="transmembrane region" description="Helical" evidence="1">
    <location>
        <begin position="271"/>
        <end position="290"/>
    </location>
</feature>
<feature type="signal peptide" evidence="2">
    <location>
        <begin position="1"/>
        <end position="21"/>
    </location>
</feature>
<protein>
    <submittedName>
        <fullName evidence="3">Putative D-tyrosyl-tRNA(Tyr) deacylase</fullName>
    </submittedName>
</protein>
<keyword evidence="1" id="KW-0812">Transmembrane</keyword>
<keyword evidence="1" id="KW-0472">Membrane</keyword>
<comment type="caution">
    <text evidence="3">The sequence shown here is derived from an EMBL/GenBank/DDBJ whole genome shotgun (WGS) entry which is preliminary data.</text>
</comment>
<dbReference type="RefSeq" id="WP_023354391.1">
    <property type="nucleotide sequence ID" value="NZ_KI535368.1"/>
</dbReference>
<keyword evidence="4" id="KW-1185">Reference proteome</keyword>
<gene>
    <name evidence="3" type="ORF">GCWU0000282_001519</name>
</gene>
<dbReference type="AlphaFoldDB" id="V2XKH6"/>
<keyword evidence="1" id="KW-1133">Transmembrane helix</keyword>
<dbReference type="HOGENOM" id="CLU_387682_0_0_9"/>
<organism evidence="3 4">
    <name type="scientific">Catonella morbi ATCC 51271</name>
    <dbReference type="NCBI Taxonomy" id="592026"/>
    <lineage>
        <taxon>Bacteria</taxon>
        <taxon>Bacillati</taxon>
        <taxon>Bacillota</taxon>
        <taxon>Clostridia</taxon>
        <taxon>Lachnospirales</taxon>
        <taxon>Lachnospiraceae</taxon>
        <taxon>Catonella</taxon>
    </lineage>
</organism>
<name>V2XKH6_9FIRM</name>
<accession>V2XKH6</accession>
<dbReference type="STRING" id="592026.GCWU0000282_001519"/>
<reference evidence="3 4" key="1">
    <citation type="submission" date="2013-06" db="EMBL/GenBank/DDBJ databases">
        <authorList>
            <person name="Weinstock G."/>
            <person name="Sodergren E."/>
            <person name="Clifton S."/>
            <person name="Fulton L."/>
            <person name="Fulton B."/>
            <person name="Courtney L."/>
            <person name="Fronick C."/>
            <person name="Harrison M."/>
            <person name="Strong C."/>
            <person name="Farmer C."/>
            <person name="Delahaunty K."/>
            <person name="Markovic C."/>
            <person name="Hall O."/>
            <person name="Minx P."/>
            <person name="Tomlinson C."/>
            <person name="Mitreva M."/>
            <person name="Nelson J."/>
            <person name="Hou S."/>
            <person name="Wollam A."/>
            <person name="Pepin K.H."/>
            <person name="Johnson M."/>
            <person name="Bhonagiri V."/>
            <person name="Nash W.E."/>
            <person name="Warren W."/>
            <person name="Chinwalla A."/>
            <person name="Mardis E.R."/>
            <person name="Wilson R.K."/>
        </authorList>
    </citation>
    <scope>NUCLEOTIDE SEQUENCE [LARGE SCALE GENOMIC DNA]</scope>
    <source>
        <strain evidence="3 4">ATCC 51271</strain>
    </source>
</reference>
<evidence type="ECO:0000313" key="3">
    <source>
        <dbReference type="EMBL" id="ESL02649.1"/>
    </source>
</evidence>
<keyword evidence="2" id="KW-0732">Signal</keyword>
<dbReference type="EMBL" id="ACIL03000013">
    <property type="protein sequence ID" value="ESL02649.1"/>
    <property type="molecule type" value="Genomic_DNA"/>
</dbReference>
<feature type="transmembrane region" description="Helical" evidence="1">
    <location>
        <begin position="297"/>
        <end position="317"/>
    </location>
</feature>
<evidence type="ECO:0000256" key="2">
    <source>
        <dbReference type="SAM" id="SignalP"/>
    </source>
</evidence>
<evidence type="ECO:0000256" key="1">
    <source>
        <dbReference type="SAM" id="Phobius"/>
    </source>
</evidence>
<dbReference type="OrthoDB" id="137965at2"/>
<sequence length="712" mass="80755">MKNGLFWALSLFFLFANFAHPAELQSSYHKSVIAKATPFKETSSLGELDIEYGINGYIRISSLVRVRVTLKKAKKDFKGTVHLRYYSVGEDLSSYSSEINIKKGEDTTVYFYPFLNTVDPGFTIAILDNNGKEVESFEENIGEENVDSSSELVVASFLPKDKMFSLIGEKDFKVKRIYLSENQTDGDYRSLSSFDLVILPDNYKTELKSETVEILKERERQGGVNLLEKDIENFNLNRLYLGREDRAEWTWKTERILIPVLENLNIKTGRYIVIIFIYIIVVSPITYFLLARRKRKLEYWIFVPVWSVIFTAIIYMVSADSRIDGMYMNYVSVLDLRKDRGIEDVALSITSSSNTPYKLEINNGYKVESLYGSFSKFVGKNDEKVKYNIESKDNGADINVMETSVFDTLFIKARGESGIILDSAGKIYRDEAAVKGEFNNKLGVNLKKVFAVYDDEIIYIGDVANGESKIFDSDINGVFLNDLTASLQDSVFMNKIFNFSYEGENAKIQTLLTTVLDKTSVSGGKKPAFIALADGRLKGEFTSDVSTVNGYTILVLPADKGTDSDNFVNSIGKLPMSIGENSYSFSNSALLNKNSVDISYETDKNRRVKSLMLLSLFKEELNPCKVYIFNPKKGGYDVVFKPDKDFIKKSREYINSGGNIAFDRGENQVFYMSPDYVENGKIILRYEVEQSAYDEMSAFSIPNIPKISMEYE</sequence>